<feature type="transmembrane region" description="Helical" evidence="1">
    <location>
        <begin position="89"/>
        <end position="114"/>
    </location>
</feature>
<proteinExistence type="predicted"/>
<dbReference type="AlphaFoldDB" id="A0A1J4JWV9"/>
<dbReference type="OrthoDB" id="2279611at2759"/>
<feature type="transmembrane region" description="Helical" evidence="1">
    <location>
        <begin position="62"/>
        <end position="83"/>
    </location>
</feature>
<dbReference type="GO" id="GO:0016020">
    <property type="term" value="C:membrane"/>
    <property type="evidence" value="ECO:0007669"/>
    <property type="project" value="InterPro"/>
</dbReference>
<dbReference type="GeneID" id="94841185"/>
<evidence type="ECO:0000313" key="2">
    <source>
        <dbReference type="EMBL" id="OHT03631.1"/>
    </source>
</evidence>
<dbReference type="SUPFAM" id="SSF48652">
    <property type="entry name" value="Tetraspanin"/>
    <property type="match status" value="1"/>
</dbReference>
<dbReference type="Proteomes" id="UP000179807">
    <property type="component" value="Unassembled WGS sequence"/>
</dbReference>
<accession>A0A1J4JWV9</accession>
<comment type="caution">
    <text evidence="2">The sequence shown here is derived from an EMBL/GenBank/DDBJ whole genome shotgun (WGS) entry which is preliminary data.</text>
</comment>
<feature type="transmembrane region" description="Helical" evidence="1">
    <location>
        <begin position="126"/>
        <end position="147"/>
    </location>
</feature>
<feature type="transmembrane region" description="Helical" evidence="1">
    <location>
        <begin position="219"/>
        <end position="240"/>
    </location>
</feature>
<gene>
    <name evidence="2" type="ORF">TRFO_28956</name>
</gene>
<dbReference type="VEuPathDB" id="TrichDB:TRFO_28956"/>
<keyword evidence="1" id="KW-0812">Transmembrane</keyword>
<dbReference type="InterPro" id="IPR008952">
    <property type="entry name" value="Tetraspanin_EC2_sf"/>
</dbReference>
<reference evidence="2" key="1">
    <citation type="submission" date="2016-10" db="EMBL/GenBank/DDBJ databases">
        <authorList>
            <person name="Benchimol M."/>
            <person name="Almeida L.G."/>
            <person name="Vasconcelos A.T."/>
            <person name="Perreira-Neves A."/>
            <person name="Rosa I.A."/>
            <person name="Tasca T."/>
            <person name="Bogo M.R."/>
            <person name="de Souza W."/>
        </authorList>
    </citation>
    <scope>NUCLEOTIDE SEQUENCE [LARGE SCALE GENOMIC DNA]</scope>
    <source>
        <strain evidence="2">K</strain>
    </source>
</reference>
<sequence length="281" mass="31997">MTCNKLTESIHIKSEFHHRKVNVKLCEINSIIQIKKEKFTEMCCRCKKIYPQQEKEIMIKSFIVFILIQTIFAVGLCIISILYLEVTNFSWFMPIDMITLMIAVIILSLIVFIVGWASASSNTTFAWVWFHCFMFALLFIEMIISWFSSDVNNIMNLAQKAWDTSYIEDRIELQEDLNCCGFANTTDMPGEKCPPGDDVVGCKVKLGNLMSQIRDTASVALFVDFVFAMFIDFAGCAICFHPDVVTVEDQNEENMLMDQLSASPAYTPALNNLLDNGPVYT</sequence>
<keyword evidence="1" id="KW-0472">Membrane</keyword>
<keyword evidence="3" id="KW-1185">Reference proteome</keyword>
<evidence type="ECO:0000313" key="3">
    <source>
        <dbReference type="Proteomes" id="UP000179807"/>
    </source>
</evidence>
<keyword evidence="1" id="KW-1133">Transmembrane helix</keyword>
<dbReference type="RefSeq" id="XP_068356767.1">
    <property type="nucleotide sequence ID" value="XM_068506481.1"/>
</dbReference>
<name>A0A1J4JWV9_9EUKA</name>
<protein>
    <submittedName>
        <fullName evidence="2">Tetraspanin family protein</fullName>
    </submittedName>
</protein>
<evidence type="ECO:0000256" key="1">
    <source>
        <dbReference type="SAM" id="Phobius"/>
    </source>
</evidence>
<dbReference type="EMBL" id="MLAK01000820">
    <property type="protein sequence ID" value="OHT03631.1"/>
    <property type="molecule type" value="Genomic_DNA"/>
</dbReference>
<organism evidence="2 3">
    <name type="scientific">Tritrichomonas foetus</name>
    <dbReference type="NCBI Taxonomy" id="1144522"/>
    <lineage>
        <taxon>Eukaryota</taxon>
        <taxon>Metamonada</taxon>
        <taxon>Parabasalia</taxon>
        <taxon>Tritrichomonadida</taxon>
        <taxon>Tritrichomonadidae</taxon>
        <taxon>Tritrichomonas</taxon>
    </lineage>
</organism>